<dbReference type="Proteomes" id="UP000030755">
    <property type="component" value="Unassembled WGS sequence"/>
</dbReference>
<dbReference type="AlphaFoldDB" id="A0A075AQW1"/>
<organism evidence="2 3">
    <name type="scientific">Rozella allomycis (strain CSF55)</name>
    <dbReference type="NCBI Taxonomy" id="988480"/>
    <lineage>
        <taxon>Eukaryota</taxon>
        <taxon>Fungi</taxon>
        <taxon>Fungi incertae sedis</taxon>
        <taxon>Cryptomycota</taxon>
        <taxon>Cryptomycota incertae sedis</taxon>
        <taxon>Rozella</taxon>
    </lineage>
</organism>
<evidence type="ECO:0000313" key="3">
    <source>
        <dbReference type="Proteomes" id="UP000030755"/>
    </source>
</evidence>
<keyword evidence="1" id="KW-0732">Signal</keyword>
<name>A0A075AQW1_ROZAC</name>
<evidence type="ECO:0000313" key="2">
    <source>
        <dbReference type="EMBL" id="EPZ32598.1"/>
    </source>
</evidence>
<feature type="non-terminal residue" evidence="2">
    <location>
        <position position="174"/>
    </location>
</feature>
<feature type="signal peptide" evidence="1">
    <location>
        <begin position="1"/>
        <end position="20"/>
    </location>
</feature>
<dbReference type="EMBL" id="KE561133">
    <property type="protein sequence ID" value="EPZ32598.1"/>
    <property type="molecule type" value="Genomic_DNA"/>
</dbReference>
<gene>
    <name evidence="2" type="ORF">O9G_006249</name>
</gene>
<proteinExistence type="predicted"/>
<keyword evidence="3" id="KW-1185">Reference proteome</keyword>
<protein>
    <submittedName>
        <fullName evidence="2">Uncharacterized protein</fullName>
    </submittedName>
</protein>
<reference evidence="2 3" key="1">
    <citation type="journal article" date="2013" name="Curr. Biol.">
        <title>Shared signatures of parasitism and phylogenomics unite Cryptomycota and microsporidia.</title>
        <authorList>
            <person name="James T.Y."/>
            <person name="Pelin A."/>
            <person name="Bonen L."/>
            <person name="Ahrendt S."/>
            <person name="Sain D."/>
            <person name="Corradi N."/>
            <person name="Stajich J.E."/>
        </authorList>
    </citation>
    <scope>NUCLEOTIDE SEQUENCE [LARGE SCALE GENOMIC DNA]</scope>
    <source>
        <strain evidence="2 3">CSF55</strain>
    </source>
</reference>
<feature type="chain" id="PRO_5001705543" evidence="1">
    <location>
        <begin position="21"/>
        <end position="174"/>
    </location>
</feature>
<sequence>MSFLILQLVLYIIRYDYLLSYNGNILISENSAFQDSIKNETTKSFSAARGIFFGPGKPQNLNDSISFTIRGANLSSTITRIKPGDVLATQKDKSSKLNNEKFDLSNLKIQEANLSKKEKEKLTSLCERYHHLFVVDSKRPPSTSTVEHHVELTEKKIVTQASYRVSPAEREAMK</sequence>
<dbReference type="HOGENOM" id="CLU_1543775_0_0_1"/>
<evidence type="ECO:0000256" key="1">
    <source>
        <dbReference type="SAM" id="SignalP"/>
    </source>
</evidence>
<accession>A0A075AQW1</accession>